<dbReference type="Pfam" id="PF12796">
    <property type="entry name" value="Ank_2"/>
    <property type="match status" value="1"/>
</dbReference>
<dbReference type="InterPro" id="IPR002110">
    <property type="entry name" value="Ankyrin_rpt"/>
</dbReference>
<accession>A0AA39W8M2</accession>
<proteinExistence type="predicted"/>
<dbReference type="Gene3D" id="1.25.40.20">
    <property type="entry name" value="Ankyrin repeat-containing domain"/>
    <property type="match status" value="2"/>
</dbReference>
<evidence type="ECO:0000313" key="1">
    <source>
        <dbReference type="EMBL" id="KAK0607797.1"/>
    </source>
</evidence>
<gene>
    <name evidence="1" type="ORF">LWI29_020714</name>
</gene>
<dbReference type="AlphaFoldDB" id="A0AA39W8M2"/>
<dbReference type="Proteomes" id="UP001168877">
    <property type="component" value="Unassembled WGS sequence"/>
</dbReference>
<name>A0AA39W8M2_ACESA</name>
<reference evidence="1" key="2">
    <citation type="submission" date="2023-06" db="EMBL/GenBank/DDBJ databases">
        <authorList>
            <person name="Swenson N.G."/>
            <person name="Wegrzyn J.L."/>
            <person name="Mcevoy S.L."/>
        </authorList>
    </citation>
    <scope>NUCLEOTIDE SEQUENCE</scope>
    <source>
        <strain evidence="1">NS2018</strain>
        <tissue evidence="1">Leaf</tissue>
    </source>
</reference>
<organism evidence="1 2">
    <name type="scientific">Acer saccharum</name>
    <name type="common">Sugar maple</name>
    <dbReference type="NCBI Taxonomy" id="4024"/>
    <lineage>
        <taxon>Eukaryota</taxon>
        <taxon>Viridiplantae</taxon>
        <taxon>Streptophyta</taxon>
        <taxon>Embryophyta</taxon>
        <taxon>Tracheophyta</taxon>
        <taxon>Spermatophyta</taxon>
        <taxon>Magnoliopsida</taxon>
        <taxon>eudicotyledons</taxon>
        <taxon>Gunneridae</taxon>
        <taxon>Pentapetalae</taxon>
        <taxon>rosids</taxon>
        <taxon>malvids</taxon>
        <taxon>Sapindales</taxon>
        <taxon>Sapindaceae</taxon>
        <taxon>Hippocastanoideae</taxon>
        <taxon>Acereae</taxon>
        <taxon>Acer</taxon>
    </lineage>
</organism>
<dbReference type="PANTHER" id="PTHR24121">
    <property type="entry name" value="NO MECHANORECEPTOR POTENTIAL C, ISOFORM D-RELATED"/>
    <property type="match status" value="1"/>
</dbReference>
<protein>
    <submittedName>
        <fullName evidence="1">Uncharacterized protein</fullName>
    </submittedName>
</protein>
<reference evidence="1" key="1">
    <citation type="journal article" date="2022" name="Plant J.">
        <title>Strategies of tolerance reflected in two North American maple genomes.</title>
        <authorList>
            <person name="McEvoy S.L."/>
            <person name="Sezen U.U."/>
            <person name="Trouern-Trend A."/>
            <person name="McMahon S.M."/>
            <person name="Schaberg P.G."/>
            <person name="Yang J."/>
            <person name="Wegrzyn J.L."/>
            <person name="Swenson N.G."/>
        </authorList>
    </citation>
    <scope>NUCLEOTIDE SEQUENCE</scope>
    <source>
        <strain evidence="1">NS2018</strain>
    </source>
</reference>
<dbReference type="SMART" id="SM00248">
    <property type="entry name" value="ANK"/>
    <property type="match status" value="6"/>
</dbReference>
<sequence length="710" mass="78829">MDRNIRMEIEEKDNAIASDIAKTWNVVSIKRMGIPVFSLLLPGTVKATEKTMVAMSVATTMHEIEHSWIASLSLGAVFLNRQSSGYLHIDLDVSPDKTFATQRNLGVVKVNRESQAFLACPNLKKNQLMTNGITLVSPGAVPQIDAHHTIQMAEIEIDLQSTQAPQNQLMNRTPPEPNLPIPDLLPRQMDTMVVGLAGGGGPQIGSHDPVLTAESTDGHFTQAPQNHNHAPNYQINLPDHSLLPSKCKNQDQYRLKCVPLQKATLTGNLEEAMPLLGDNPRSMLRIAITEWEETVLHIATGAKQVAFVEEIIELMKLDDLKLQDLNGSTAFCFAAAAGSKNQDRYRLKCVPLQKATLIGNLEEAMPLLGDNPRSMLRIAITEWEETVLHIATGAKQVAFVEEIIELMKLDDLKLQDLNGSTAFCFAAAAGSIEITKLMLDKNLDLLTSYLTIVYFLANVKIRIQYRLKCVPLQKATLTGKNQDQYRLKCVPLQKATLTGNLEEAMPLLGDNPRSMLRTAITEWEETVLHIATGAKQVAFVEEIIELMKLDDLKLQDLNGSTAFCFVAAAGSIEIAKLMLDKNLDLLTLRGAKNMLPLYMAALFGRMEMVNFLYDGTESHLTPQDEADLFFKSINTDMYDMASKLLQHQPQLAVTRDMHQNTTLHVLARKPSSMFACRRTGLFKTDYQLDSRNEVHSQLGVDDVKSSSRAC</sequence>
<keyword evidence="2" id="KW-1185">Reference proteome</keyword>
<dbReference type="EMBL" id="JAUESC010000001">
    <property type="protein sequence ID" value="KAK0607797.1"/>
    <property type="molecule type" value="Genomic_DNA"/>
</dbReference>
<comment type="caution">
    <text evidence="1">The sequence shown here is derived from an EMBL/GenBank/DDBJ whole genome shotgun (WGS) entry which is preliminary data.</text>
</comment>
<dbReference type="SUPFAM" id="SSF48403">
    <property type="entry name" value="Ankyrin repeat"/>
    <property type="match status" value="1"/>
</dbReference>
<dbReference type="InterPro" id="IPR036770">
    <property type="entry name" value="Ankyrin_rpt-contain_sf"/>
</dbReference>
<dbReference type="PANTHER" id="PTHR24121:SF16">
    <property type="entry name" value="NON-SPECIFIC SERINE_THREONINE PROTEIN KINASE"/>
    <property type="match status" value="1"/>
</dbReference>
<evidence type="ECO:0000313" key="2">
    <source>
        <dbReference type="Proteomes" id="UP001168877"/>
    </source>
</evidence>